<organism evidence="9 10">
    <name type="scientific">Streptomyces lateritius</name>
    <dbReference type="NCBI Taxonomy" id="67313"/>
    <lineage>
        <taxon>Bacteria</taxon>
        <taxon>Bacillati</taxon>
        <taxon>Actinomycetota</taxon>
        <taxon>Actinomycetes</taxon>
        <taxon>Kitasatosporales</taxon>
        <taxon>Streptomycetaceae</taxon>
        <taxon>Streptomyces</taxon>
    </lineage>
</organism>
<evidence type="ECO:0000256" key="7">
    <source>
        <dbReference type="SAM" id="MobiDB-lite"/>
    </source>
</evidence>
<keyword evidence="4" id="KW-0547">Nucleotide-binding</keyword>
<keyword evidence="2" id="KW-0723">Serine/threonine-protein kinase</keyword>
<proteinExistence type="predicted"/>
<feature type="region of interest" description="Disordered" evidence="7">
    <location>
        <begin position="372"/>
        <end position="489"/>
    </location>
</feature>
<dbReference type="Gene3D" id="3.30.200.20">
    <property type="entry name" value="Phosphorylase Kinase, domain 1"/>
    <property type="match status" value="1"/>
</dbReference>
<gene>
    <name evidence="9" type="ORF">ACF05T_33155</name>
</gene>
<dbReference type="Pfam" id="PF00069">
    <property type="entry name" value="Pkinase"/>
    <property type="match status" value="1"/>
</dbReference>
<evidence type="ECO:0000256" key="5">
    <source>
        <dbReference type="ARBA" id="ARBA00022777"/>
    </source>
</evidence>
<dbReference type="EMBL" id="JBIBSM010000026">
    <property type="protein sequence ID" value="MFF8280858.1"/>
    <property type="molecule type" value="Genomic_DNA"/>
</dbReference>
<keyword evidence="3" id="KW-0808">Transferase</keyword>
<dbReference type="InterPro" id="IPR000719">
    <property type="entry name" value="Prot_kinase_dom"/>
</dbReference>
<protein>
    <recommendedName>
        <fullName evidence="1">non-specific serine/threonine protein kinase</fullName>
        <ecNumber evidence="1">2.7.11.1</ecNumber>
    </recommendedName>
</protein>
<sequence length="489" mass="50709">MMVRPWPAPPDLRLTAHVVAGRYRLDELVGRGGAADVYEGRDLRLRRPVAVKVFRPGSESQTEERFDGEGRLLAQLQHPGLVTVYDSGQEDGRPYLVMQLIKGATLRRHIAAGLLTPAEASRIGAALASALAHVHAAGVVHRDVKPSNILLDETGTPHLTDFGISRLLDTTATHTAPGTLVGTAAYMAPEQVLGRGAGPAADIYSLGLVLLESLKGELEYAGAPLEAAIARLHRPPVIPSDLPADLVALLEAMTDPDETRRPDAQACFRALAAMPGGDSASSRREAGPPIDVRNAGEDRNAADVTLRSEFAGARTGATGPVLAATPSEGPPPQEPLSTTPASPRSGRGLLAAGAALAVLGVSLTGSIGALPSEGEDAASRPPRLATTQSPSAGADRTTEPSSPRAGHPDPSSSPAATPAVSRSRTMPSPTAKGSTTKPRPTADEREDSTPAATLKGTGSRKGEAAKGPVRVEPEPRTVKAKPPKKNRSD</sequence>
<dbReference type="EC" id="2.7.11.1" evidence="1"/>
<comment type="caution">
    <text evidence="9">The sequence shown here is derived from an EMBL/GenBank/DDBJ whole genome shotgun (WGS) entry which is preliminary data.</text>
</comment>
<evidence type="ECO:0000256" key="4">
    <source>
        <dbReference type="ARBA" id="ARBA00022741"/>
    </source>
</evidence>
<feature type="domain" description="Protein kinase" evidence="8">
    <location>
        <begin position="23"/>
        <end position="274"/>
    </location>
</feature>
<dbReference type="SUPFAM" id="SSF56112">
    <property type="entry name" value="Protein kinase-like (PK-like)"/>
    <property type="match status" value="1"/>
</dbReference>
<keyword evidence="10" id="KW-1185">Reference proteome</keyword>
<dbReference type="Gene3D" id="1.10.510.10">
    <property type="entry name" value="Transferase(Phosphotransferase) domain 1"/>
    <property type="match status" value="1"/>
</dbReference>
<evidence type="ECO:0000313" key="10">
    <source>
        <dbReference type="Proteomes" id="UP001603013"/>
    </source>
</evidence>
<evidence type="ECO:0000313" key="9">
    <source>
        <dbReference type="EMBL" id="MFF8280858.1"/>
    </source>
</evidence>
<dbReference type="CDD" id="cd14014">
    <property type="entry name" value="STKc_PknB_like"/>
    <property type="match status" value="1"/>
</dbReference>
<feature type="compositionally biased region" description="Basic residues" evidence="7">
    <location>
        <begin position="478"/>
        <end position="489"/>
    </location>
</feature>
<dbReference type="InterPro" id="IPR011009">
    <property type="entry name" value="Kinase-like_dom_sf"/>
</dbReference>
<reference evidence="9 10" key="1">
    <citation type="submission" date="2024-10" db="EMBL/GenBank/DDBJ databases">
        <title>The Natural Products Discovery Center: Release of the First 8490 Sequenced Strains for Exploring Actinobacteria Biosynthetic Diversity.</title>
        <authorList>
            <person name="Kalkreuter E."/>
            <person name="Kautsar S.A."/>
            <person name="Yang D."/>
            <person name="Bader C.D."/>
            <person name="Teijaro C.N."/>
            <person name="Fluegel L."/>
            <person name="Davis C.M."/>
            <person name="Simpson J.R."/>
            <person name="Lauterbach L."/>
            <person name="Steele A.D."/>
            <person name="Gui C."/>
            <person name="Meng S."/>
            <person name="Li G."/>
            <person name="Viehrig K."/>
            <person name="Ye F."/>
            <person name="Su P."/>
            <person name="Kiefer A.F."/>
            <person name="Nichols A."/>
            <person name="Cepeda A.J."/>
            <person name="Yan W."/>
            <person name="Fan B."/>
            <person name="Jiang Y."/>
            <person name="Adhikari A."/>
            <person name="Zheng C.-J."/>
            <person name="Schuster L."/>
            <person name="Cowan T.M."/>
            <person name="Smanski M.J."/>
            <person name="Chevrette M.G."/>
            <person name="De Carvalho L.P.S."/>
            <person name="Shen B."/>
        </authorList>
    </citation>
    <scope>NUCLEOTIDE SEQUENCE [LARGE SCALE GENOMIC DNA]</scope>
    <source>
        <strain evidence="9 10">NPDC015755</strain>
    </source>
</reference>
<dbReference type="PROSITE" id="PS50011">
    <property type="entry name" value="PROTEIN_KINASE_DOM"/>
    <property type="match status" value="1"/>
</dbReference>
<feature type="compositionally biased region" description="Basic and acidic residues" evidence="7">
    <location>
        <begin position="460"/>
        <end position="477"/>
    </location>
</feature>
<dbReference type="GO" id="GO:0016301">
    <property type="term" value="F:kinase activity"/>
    <property type="evidence" value="ECO:0007669"/>
    <property type="project" value="UniProtKB-KW"/>
</dbReference>
<dbReference type="SMART" id="SM00220">
    <property type="entry name" value="S_TKc"/>
    <property type="match status" value="1"/>
</dbReference>
<evidence type="ECO:0000256" key="1">
    <source>
        <dbReference type="ARBA" id="ARBA00012513"/>
    </source>
</evidence>
<keyword evidence="6" id="KW-0067">ATP-binding</keyword>
<dbReference type="PANTHER" id="PTHR43289">
    <property type="entry name" value="MITOGEN-ACTIVATED PROTEIN KINASE KINASE KINASE 20-RELATED"/>
    <property type="match status" value="1"/>
</dbReference>
<feature type="region of interest" description="Disordered" evidence="7">
    <location>
        <begin position="275"/>
        <end position="347"/>
    </location>
</feature>
<feature type="compositionally biased region" description="Low complexity" evidence="7">
    <location>
        <begin position="410"/>
        <end position="423"/>
    </location>
</feature>
<dbReference type="PANTHER" id="PTHR43289:SF6">
    <property type="entry name" value="SERINE_THREONINE-PROTEIN KINASE NEKL-3"/>
    <property type="match status" value="1"/>
</dbReference>
<evidence type="ECO:0000256" key="2">
    <source>
        <dbReference type="ARBA" id="ARBA00022527"/>
    </source>
</evidence>
<dbReference type="RefSeq" id="WP_391937635.1">
    <property type="nucleotide sequence ID" value="NZ_JBIBSM010000026.1"/>
</dbReference>
<dbReference type="InterPro" id="IPR008271">
    <property type="entry name" value="Ser/Thr_kinase_AS"/>
</dbReference>
<keyword evidence="5 9" id="KW-0418">Kinase</keyword>
<evidence type="ECO:0000256" key="6">
    <source>
        <dbReference type="ARBA" id="ARBA00022840"/>
    </source>
</evidence>
<feature type="compositionally biased region" description="Polar residues" evidence="7">
    <location>
        <begin position="424"/>
        <end position="438"/>
    </location>
</feature>
<dbReference type="PROSITE" id="PS00108">
    <property type="entry name" value="PROTEIN_KINASE_ST"/>
    <property type="match status" value="1"/>
</dbReference>
<evidence type="ECO:0000256" key="3">
    <source>
        <dbReference type="ARBA" id="ARBA00022679"/>
    </source>
</evidence>
<evidence type="ECO:0000259" key="8">
    <source>
        <dbReference type="PROSITE" id="PS50011"/>
    </source>
</evidence>
<name>A0ABW6YMB8_9ACTN</name>
<dbReference type="Proteomes" id="UP001603013">
    <property type="component" value="Unassembled WGS sequence"/>
</dbReference>
<accession>A0ABW6YMB8</accession>